<keyword evidence="3" id="KW-1185">Reference proteome</keyword>
<comment type="caution">
    <text evidence="2">The sequence shown here is derived from an EMBL/GenBank/DDBJ whole genome shotgun (WGS) entry which is preliminary data.</text>
</comment>
<dbReference type="GO" id="GO:0003676">
    <property type="term" value="F:nucleic acid binding"/>
    <property type="evidence" value="ECO:0007669"/>
    <property type="project" value="InterPro"/>
</dbReference>
<sequence length="587" mass="64470">MDAPRMEYLMGLKARLDATPAAGRGPLVDAASQTLRCSVQTVYRHLREVGWTSGRKTRADKGQMAVDEDLARKVAGLVKVATRAHGKRTMPITVACDVLANNGYGVVNHQTGEITMPSPTTVARAMRIHGCHPDQLERGNPAQELRSLHPNHVWQLDASLCVLFYLPRGQVRVMDEAKFYKNKPANLARAERDRVWRLVVTDHYSGGIFFHYVLGAEDAMSVLDTLIRAMIKRGADDPMHGVPNCLLTDKGAGNCSALVERWLKALGIVHLTHMAGNPRAKGQCEQAQNLIETQFEGRLACMQIANVEQLNAAADTWRIHWNANAIHGRHGRTRNSAWLTITQEQLRVAPSEEMLRDLVATEPRDVKVSPRMVISHSIKGHGSHDYDLRYLTGISSGQTVRVVVNPYRAPAVDVIIAKANGSEIVTTVEPIIRDAGGFRTDAQVIGAGYAALPDTHTDKLLKDIQREAYATDSLADAAKAAKDRKPAYQHLDMLADTKAAPTYIPRRGTALEVEAARREVAPLAHVEAAKLLRSRVGDKWNADAMAWLRQRYPDGVPQDAIDDIAARFTEPTVTTAAPLRLVAAGGM</sequence>
<reference evidence="2 3" key="1">
    <citation type="submission" date="2020-05" db="EMBL/GenBank/DDBJ databases">
        <title>Draft genome sequence of Desulfovibrio psychrotolerans JS1T.</title>
        <authorList>
            <person name="Ueno A."/>
            <person name="Tamazawa S."/>
            <person name="Tamamura S."/>
            <person name="Murakami T."/>
            <person name="Kiyama T."/>
            <person name="Inomata H."/>
            <person name="Amano Y."/>
            <person name="Miyakawa K."/>
            <person name="Tamaki H."/>
            <person name="Naganuma T."/>
            <person name="Kaneko K."/>
        </authorList>
    </citation>
    <scope>NUCLEOTIDE SEQUENCE [LARGE SCALE GENOMIC DNA]</scope>
    <source>
        <strain evidence="2 3">JS1</strain>
    </source>
</reference>
<dbReference type="GO" id="GO:0015074">
    <property type="term" value="P:DNA integration"/>
    <property type="evidence" value="ECO:0007669"/>
    <property type="project" value="InterPro"/>
</dbReference>
<accession>A0A7J0BVG3</accession>
<dbReference type="PANTHER" id="PTHR35004:SF7">
    <property type="entry name" value="INTEGRASE PROTEIN"/>
    <property type="match status" value="1"/>
</dbReference>
<dbReference type="InterPro" id="IPR001584">
    <property type="entry name" value="Integrase_cat-core"/>
</dbReference>
<dbReference type="PROSITE" id="PS50994">
    <property type="entry name" value="INTEGRASE"/>
    <property type="match status" value="1"/>
</dbReference>
<dbReference type="PANTHER" id="PTHR35004">
    <property type="entry name" value="TRANSPOSASE RV3428C-RELATED"/>
    <property type="match status" value="1"/>
</dbReference>
<feature type="domain" description="Integrase catalytic" evidence="1">
    <location>
        <begin position="146"/>
        <end position="342"/>
    </location>
</feature>
<dbReference type="InterPro" id="IPR012337">
    <property type="entry name" value="RNaseH-like_sf"/>
</dbReference>
<dbReference type="InterPro" id="IPR036397">
    <property type="entry name" value="RNaseH_sf"/>
</dbReference>
<evidence type="ECO:0000313" key="2">
    <source>
        <dbReference type="EMBL" id="GFM37709.1"/>
    </source>
</evidence>
<name>A0A7J0BVG3_9BACT</name>
<proteinExistence type="predicted"/>
<organism evidence="2 3">
    <name type="scientific">Desulfovibrio psychrotolerans</name>
    <dbReference type="NCBI Taxonomy" id="415242"/>
    <lineage>
        <taxon>Bacteria</taxon>
        <taxon>Pseudomonadati</taxon>
        <taxon>Thermodesulfobacteriota</taxon>
        <taxon>Desulfovibrionia</taxon>
        <taxon>Desulfovibrionales</taxon>
        <taxon>Desulfovibrionaceae</taxon>
        <taxon>Desulfovibrio</taxon>
    </lineage>
</organism>
<dbReference type="Gene3D" id="3.30.420.10">
    <property type="entry name" value="Ribonuclease H-like superfamily/Ribonuclease H"/>
    <property type="match status" value="1"/>
</dbReference>
<dbReference type="AlphaFoldDB" id="A0A7J0BVG3"/>
<dbReference type="SUPFAM" id="SSF53098">
    <property type="entry name" value="Ribonuclease H-like"/>
    <property type="match status" value="1"/>
</dbReference>
<dbReference type="RefSeq" id="WP_174410349.1">
    <property type="nucleotide sequence ID" value="NZ_BLVP01000009.1"/>
</dbReference>
<protein>
    <submittedName>
        <fullName evidence="2">Integrase</fullName>
    </submittedName>
</protein>
<evidence type="ECO:0000259" key="1">
    <source>
        <dbReference type="PROSITE" id="PS50994"/>
    </source>
</evidence>
<evidence type="ECO:0000313" key="3">
    <source>
        <dbReference type="Proteomes" id="UP000503820"/>
    </source>
</evidence>
<gene>
    <name evidence="2" type="ORF">DSM19430T_23930</name>
</gene>
<dbReference type="Proteomes" id="UP000503820">
    <property type="component" value="Unassembled WGS sequence"/>
</dbReference>
<dbReference type="EMBL" id="BLVP01000009">
    <property type="protein sequence ID" value="GFM37709.1"/>
    <property type="molecule type" value="Genomic_DNA"/>
</dbReference>